<name>A0ABV1EFM3_9FIRM</name>
<evidence type="ECO:0000256" key="4">
    <source>
        <dbReference type="PIRNR" id="PIRNR006078"/>
    </source>
</evidence>
<dbReference type="InterPro" id="IPR004381">
    <property type="entry name" value="Glycerate_kinase"/>
</dbReference>
<dbReference type="Pfam" id="PF02595">
    <property type="entry name" value="Gly_kinase"/>
    <property type="match status" value="1"/>
</dbReference>
<dbReference type="InterPro" id="IPR018197">
    <property type="entry name" value="Glycerate_kinase_RE-like"/>
</dbReference>
<dbReference type="InterPro" id="IPR018193">
    <property type="entry name" value="Glyc_kinase_flavodox-like_fold"/>
</dbReference>
<organism evidence="5 6">
    <name type="scientific">Coprococcus ammoniilyticus</name>
    <dbReference type="NCBI Taxonomy" id="2981785"/>
    <lineage>
        <taxon>Bacteria</taxon>
        <taxon>Bacillati</taxon>
        <taxon>Bacillota</taxon>
        <taxon>Clostridia</taxon>
        <taxon>Lachnospirales</taxon>
        <taxon>Lachnospiraceae</taxon>
        <taxon>Coprococcus</taxon>
    </lineage>
</organism>
<proteinExistence type="inferred from homology"/>
<comment type="similarity">
    <text evidence="1 4">Belongs to the glycerate kinase type-1 family.</text>
</comment>
<dbReference type="SUPFAM" id="SSF110738">
    <property type="entry name" value="Glycerate kinase I"/>
    <property type="match status" value="1"/>
</dbReference>
<evidence type="ECO:0000313" key="6">
    <source>
        <dbReference type="Proteomes" id="UP001482186"/>
    </source>
</evidence>
<dbReference type="EMBL" id="JBBNFM010000002">
    <property type="protein sequence ID" value="MEQ2453379.1"/>
    <property type="molecule type" value="Genomic_DNA"/>
</dbReference>
<sequence length="421" mass="45553">MNRTCEIHDTILQDDLKLRERPLKVLAAVDSFKGSMTSVQAGMAVKKGLEKNYKNCEIEVVPVADGGEGTMDAIAYGKSNMKRHTVNVTGPLGQVVKASYISYDEAGEKVALIEMAEAAGLPLVPESARNPMHTTTYGVGEMIKDAMLHGCRSFIIGIGGSATNDAGIGMLQALGCHFLDEHGNEVCYGAEGLSKVCGIHTEDMLQELSVCSFQIACDVTNPLVGENGCSHIFAPQKGADAQMVENMEKSMVRYADLVEQQNWSGCKQDKVQMNTDPEKCQMDSIINRMTPGAGAAGGLGYAFLMFLHARLRPGIDIVFDEIHLKERIKNVDLVITGEGRMDAQTLMGKTPAGVAKLAKAQKKKVVAFAGCFGEGIEQCMESGLFDACYSITDGLSEEERGRAMQTECAMQNMERAVREKL</sequence>
<dbReference type="EC" id="2.7.1.31" evidence="5"/>
<reference evidence="5 6" key="1">
    <citation type="submission" date="2024-04" db="EMBL/GenBank/DDBJ databases">
        <title>Human intestinal bacterial collection.</title>
        <authorList>
            <person name="Pauvert C."/>
            <person name="Hitch T.C.A."/>
            <person name="Clavel T."/>
        </authorList>
    </citation>
    <scope>NUCLEOTIDE SEQUENCE [LARGE SCALE GENOMIC DNA]</scope>
    <source>
        <strain evidence="5 6">CLA-AA-H141</strain>
    </source>
</reference>
<evidence type="ECO:0000256" key="3">
    <source>
        <dbReference type="ARBA" id="ARBA00022777"/>
    </source>
</evidence>
<keyword evidence="2 4" id="KW-0808">Transferase</keyword>
<dbReference type="PIRSF" id="PIRSF006078">
    <property type="entry name" value="GlxK"/>
    <property type="match status" value="1"/>
</dbReference>
<accession>A0ABV1EFM3</accession>
<dbReference type="Gene3D" id="3.90.1510.10">
    <property type="entry name" value="Glycerate kinase, domain 2"/>
    <property type="match status" value="1"/>
</dbReference>
<evidence type="ECO:0000256" key="2">
    <source>
        <dbReference type="ARBA" id="ARBA00022679"/>
    </source>
</evidence>
<dbReference type="PANTHER" id="PTHR21599">
    <property type="entry name" value="GLYCERATE KINASE"/>
    <property type="match status" value="1"/>
</dbReference>
<keyword evidence="6" id="KW-1185">Reference proteome</keyword>
<gene>
    <name evidence="5" type="ORF">AAAT04_04860</name>
</gene>
<protein>
    <submittedName>
        <fullName evidence="5">Glycerate kinase</fullName>
        <ecNumber evidence="5">2.7.1.31</ecNumber>
    </submittedName>
</protein>
<dbReference type="NCBIfam" id="TIGR00045">
    <property type="entry name" value="glycerate kinase"/>
    <property type="match status" value="1"/>
</dbReference>
<keyword evidence="3 4" id="KW-0418">Kinase</keyword>
<dbReference type="Proteomes" id="UP001482186">
    <property type="component" value="Unassembled WGS sequence"/>
</dbReference>
<dbReference type="PANTHER" id="PTHR21599:SF0">
    <property type="entry name" value="GLYCERATE KINASE"/>
    <property type="match status" value="1"/>
</dbReference>
<evidence type="ECO:0000256" key="1">
    <source>
        <dbReference type="ARBA" id="ARBA00006284"/>
    </source>
</evidence>
<comment type="caution">
    <text evidence="5">The sequence shown here is derived from an EMBL/GenBank/DDBJ whole genome shotgun (WGS) entry which is preliminary data.</text>
</comment>
<dbReference type="Gene3D" id="3.40.50.10350">
    <property type="entry name" value="Glycerate kinase, domain 1"/>
    <property type="match status" value="1"/>
</dbReference>
<dbReference type="InterPro" id="IPR036129">
    <property type="entry name" value="Glycerate_kinase_sf"/>
</dbReference>
<evidence type="ECO:0000313" key="5">
    <source>
        <dbReference type="EMBL" id="MEQ2453379.1"/>
    </source>
</evidence>
<dbReference type="RefSeq" id="WP_349115798.1">
    <property type="nucleotide sequence ID" value="NZ_JBBNFM010000002.1"/>
</dbReference>
<dbReference type="GO" id="GO:0008887">
    <property type="term" value="F:glycerate kinase activity"/>
    <property type="evidence" value="ECO:0007669"/>
    <property type="project" value="UniProtKB-EC"/>
</dbReference>